<evidence type="ECO:0000259" key="3">
    <source>
        <dbReference type="Pfam" id="PF14587"/>
    </source>
</evidence>
<dbReference type="SUPFAM" id="SSF51011">
    <property type="entry name" value="Glycosyl hydrolase domain"/>
    <property type="match status" value="1"/>
</dbReference>
<evidence type="ECO:0000313" key="4">
    <source>
        <dbReference type="EMBL" id="MDP9792331.1"/>
    </source>
</evidence>
<dbReference type="InterPro" id="IPR039514">
    <property type="entry name" value="6GAL-like"/>
</dbReference>
<keyword evidence="4" id="KW-0378">Hydrolase</keyword>
<dbReference type="InterPro" id="IPR035992">
    <property type="entry name" value="Ricin_B-like_lectins"/>
</dbReference>
<dbReference type="Pfam" id="PF14200">
    <property type="entry name" value="RicinB_lectin_2"/>
    <property type="match status" value="1"/>
</dbReference>
<feature type="signal peptide" evidence="1">
    <location>
        <begin position="1"/>
        <end position="25"/>
    </location>
</feature>
<protein>
    <submittedName>
        <fullName evidence="4">O-glycosyl hydrolase</fullName>
    </submittedName>
</protein>
<feature type="domain" description="Endo-beta-1,6-galactanase-like" evidence="3">
    <location>
        <begin position="42"/>
        <end position="278"/>
    </location>
</feature>
<dbReference type="Gene3D" id="2.60.120.260">
    <property type="entry name" value="Galactose-binding domain-like"/>
    <property type="match status" value="1"/>
</dbReference>
<evidence type="ECO:0000313" key="5">
    <source>
        <dbReference type="Proteomes" id="UP001240984"/>
    </source>
</evidence>
<dbReference type="Proteomes" id="UP001240984">
    <property type="component" value="Unassembled WGS sequence"/>
</dbReference>
<gene>
    <name evidence="4" type="ORF">J2S43_000843</name>
</gene>
<keyword evidence="5" id="KW-1185">Reference proteome</keyword>
<dbReference type="InterPro" id="IPR006311">
    <property type="entry name" value="TAT_signal"/>
</dbReference>
<dbReference type="Pfam" id="PF14587">
    <property type="entry name" value="Glyco_hydr_30_2"/>
    <property type="match status" value="1"/>
</dbReference>
<sequence length="1030" mass="108154">MTARHRFLPPLAATVAAVLSTTALAVPPAHAGAAAIQNPAWTISVDPSYQQEEFQGWGTSLVWMAHATGGYPDEIRERLVDLVFGADGLNLNIARYNIGGGNAPTVEPYLRPGGAVPGWWRAPSALGPQDREWWDPQNPGHWDWDADPNQRWWVDQVKDEVDTWEAFSNSPPWFQTVSGYVSGGFDASQDQIRADKADEFAEYLVRVTEHLESAHGIAFDTIDPLNEPNTNYWGTTLGPDGQPTGGRQEGAHAGPALQATVIEALAGRLATARTRARVSAPDETNPGTFVTDWYGLTPAARDAVTQLNVHTYGTGQRTAARDVAKAEQRPLWMSEVEGSWGNDYTSMNSGLGMAQRIIDDLRELEPTAWVLWQPIEDMDNMVAEGNLQWGSIHVPFDCTAADTLATCPIRTNTKFDTIRNFTHFIRPGDHMVKVGDTASAAAITADGRGATVVHANGTATARDVTLDLTRFGTTAADATVTPVVTSASGKLVRGGAVRVAAGRATLTVPAESVTTFLVTGVSGVAGSHVTPGHTYRLEGVQSGRSLSADATIRTGDPARADQLWTLTGDSVSNRARYTVTNAGTGRRLAVRGGTVLTEAPAGAADDGALWTLSTTGDGTYTLINVAARRVLEIPGQATADGSPAGLWTPTSGANQRWALRDETVTSTDPVRTYTLPGRVPALPATVTATPGRVLPVTWTMPSAKAWRKPGTVTVRGTATDVLGRAIVATAEVTVDTFRATAPARAKAYQGGVPALPATVTGLGDHGGRAELPVTWGPVPPLTTIGVTEARGTARLADGRTVPATVRIQVTAPVPAAVTGVSVAASFTEGGYSTAGLTNGVTTDKAWSNWRSTGRTPSETLTATLPSARDVTGVVVHHYRDSASGGGVARSVRAGVPGPDGTCTGGPEVAVDGATTTVPLPGGPADTICVVLTTAPNGYLTVAELEVLAKAPGVSADAALTALSVDGVPVRGFDPDRDSYRVDVRKPEKAVITTVADPYASVAVRAEGRNRVITVTGEDGTQTRTYRLMLV</sequence>
<dbReference type="SUPFAM" id="SSF50370">
    <property type="entry name" value="Ricin B-like lectins"/>
    <property type="match status" value="1"/>
</dbReference>
<dbReference type="SUPFAM" id="SSF49785">
    <property type="entry name" value="Galactose-binding domain-like"/>
    <property type="match status" value="1"/>
</dbReference>
<feature type="chain" id="PRO_5047139076" evidence="1">
    <location>
        <begin position="26"/>
        <end position="1030"/>
    </location>
</feature>
<comment type="caution">
    <text evidence="4">The sequence shown here is derived from an EMBL/GenBank/DDBJ whole genome shotgun (WGS) entry which is preliminary data.</text>
</comment>
<dbReference type="PANTHER" id="PTHR42767">
    <property type="entry name" value="ENDO-BETA-1,6-GALACTANASE"/>
    <property type="match status" value="1"/>
</dbReference>
<dbReference type="InterPro" id="IPR017853">
    <property type="entry name" value="GH"/>
</dbReference>
<dbReference type="InterPro" id="IPR039743">
    <property type="entry name" value="6GAL/EXGAL"/>
</dbReference>
<dbReference type="Gene3D" id="2.80.10.50">
    <property type="match status" value="1"/>
</dbReference>
<accession>A0ABT9MLX4</accession>
<name>A0ABT9MLX4_9ACTN</name>
<dbReference type="PROSITE" id="PS51318">
    <property type="entry name" value="TAT"/>
    <property type="match status" value="1"/>
</dbReference>
<evidence type="ECO:0000256" key="1">
    <source>
        <dbReference type="SAM" id="SignalP"/>
    </source>
</evidence>
<evidence type="ECO:0000259" key="2">
    <source>
        <dbReference type="Pfam" id="PF14200"/>
    </source>
</evidence>
<feature type="domain" description="Ricin B lectin" evidence="2">
    <location>
        <begin position="609"/>
        <end position="663"/>
    </location>
</feature>
<dbReference type="PROSITE" id="PS50231">
    <property type="entry name" value="RICIN_B_LECTIN"/>
    <property type="match status" value="1"/>
</dbReference>
<dbReference type="SUPFAM" id="SSF51445">
    <property type="entry name" value="(Trans)glycosidases"/>
    <property type="match status" value="1"/>
</dbReference>
<dbReference type="EMBL" id="JAUSRA010000001">
    <property type="protein sequence ID" value="MDP9792331.1"/>
    <property type="molecule type" value="Genomic_DNA"/>
</dbReference>
<dbReference type="InterPro" id="IPR000772">
    <property type="entry name" value="Ricin_B_lectin"/>
</dbReference>
<reference evidence="4 5" key="1">
    <citation type="submission" date="2023-07" db="EMBL/GenBank/DDBJ databases">
        <title>Sequencing the genomes of 1000 actinobacteria strains.</title>
        <authorList>
            <person name="Klenk H.-P."/>
        </authorList>
    </citation>
    <scope>NUCLEOTIDE SEQUENCE [LARGE SCALE GENOMIC DNA]</scope>
    <source>
        <strain evidence="4 5">DSM 44710</strain>
    </source>
</reference>
<organism evidence="4 5">
    <name type="scientific">Catenuloplanes nepalensis</name>
    <dbReference type="NCBI Taxonomy" id="587533"/>
    <lineage>
        <taxon>Bacteria</taxon>
        <taxon>Bacillati</taxon>
        <taxon>Actinomycetota</taxon>
        <taxon>Actinomycetes</taxon>
        <taxon>Micromonosporales</taxon>
        <taxon>Micromonosporaceae</taxon>
        <taxon>Catenuloplanes</taxon>
    </lineage>
</organism>
<proteinExistence type="predicted"/>
<dbReference type="RefSeq" id="WP_306827226.1">
    <property type="nucleotide sequence ID" value="NZ_JAUSRA010000001.1"/>
</dbReference>
<dbReference type="InterPro" id="IPR008979">
    <property type="entry name" value="Galactose-bd-like_sf"/>
</dbReference>
<dbReference type="PANTHER" id="PTHR42767:SF1">
    <property type="entry name" value="ENDO-BETA-1,6-GALACTANASE-LIKE DOMAIN-CONTAINING PROTEIN"/>
    <property type="match status" value="1"/>
</dbReference>
<dbReference type="CDD" id="cd00161">
    <property type="entry name" value="beta-trefoil_Ricin-like"/>
    <property type="match status" value="1"/>
</dbReference>
<keyword evidence="1" id="KW-0732">Signal</keyword>
<dbReference type="GO" id="GO:0016787">
    <property type="term" value="F:hydrolase activity"/>
    <property type="evidence" value="ECO:0007669"/>
    <property type="project" value="UniProtKB-KW"/>
</dbReference>
<dbReference type="Gene3D" id="3.20.20.80">
    <property type="entry name" value="Glycosidases"/>
    <property type="match status" value="1"/>
</dbReference>